<proteinExistence type="predicted"/>
<dbReference type="Proteomes" id="UP000887013">
    <property type="component" value="Unassembled WGS sequence"/>
</dbReference>
<comment type="caution">
    <text evidence="1">The sequence shown here is derived from an EMBL/GenBank/DDBJ whole genome shotgun (WGS) entry which is preliminary data.</text>
</comment>
<gene>
    <name evidence="1" type="ORF">NPIL_672011</name>
</gene>
<keyword evidence="2" id="KW-1185">Reference proteome</keyword>
<organism evidence="1 2">
    <name type="scientific">Nephila pilipes</name>
    <name type="common">Giant wood spider</name>
    <name type="synonym">Nephila maculata</name>
    <dbReference type="NCBI Taxonomy" id="299642"/>
    <lineage>
        <taxon>Eukaryota</taxon>
        <taxon>Metazoa</taxon>
        <taxon>Ecdysozoa</taxon>
        <taxon>Arthropoda</taxon>
        <taxon>Chelicerata</taxon>
        <taxon>Arachnida</taxon>
        <taxon>Araneae</taxon>
        <taxon>Araneomorphae</taxon>
        <taxon>Entelegynae</taxon>
        <taxon>Araneoidea</taxon>
        <taxon>Nephilidae</taxon>
        <taxon>Nephila</taxon>
    </lineage>
</organism>
<evidence type="ECO:0000313" key="1">
    <source>
        <dbReference type="EMBL" id="GFT32105.1"/>
    </source>
</evidence>
<dbReference type="EMBL" id="BMAW01013113">
    <property type="protein sequence ID" value="GFT32105.1"/>
    <property type="molecule type" value="Genomic_DNA"/>
</dbReference>
<evidence type="ECO:0000313" key="2">
    <source>
        <dbReference type="Proteomes" id="UP000887013"/>
    </source>
</evidence>
<protein>
    <submittedName>
        <fullName evidence="1">Uncharacterized protein</fullName>
    </submittedName>
</protein>
<accession>A0A8X6TP96</accession>
<dbReference type="OrthoDB" id="10493500at2759"/>
<sequence>MVAQNVGDERDEGQTTFLTLSPEFELPSWGSKIMAPTQRGRFFSGHKDAGIMPRVPFRTGTGIFELLPNIRPTP</sequence>
<dbReference type="AlphaFoldDB" id="A0A8X6TP96"/>
<reference evidence="1" key="1">
    <citation type="submission" date="2020-08" db="EMBL/GenBank/DDBJ databases">
        <title>Multicomponent nature underlies the extraordinary mechanical properties of spider dragline silk.</title>
        <authorList>
            <person name="Kono N."/>
            <person name="Nakamura H."/>
            <person name="Mori M."/>
            <person name="Yoshida Y."/>
            <person name="Ohtoshi R."/>
            <person name="Malay A.D."/>
            <person name="Moran D.A.P."/>
            <person name="Tomita M."/>
            <person name="Numata K."/>
            <person name="Arakawa K."/>
        </authorList>
    </citation>
    <scope>NUCLEOTIDE SEQUENCE</scope>
</reference>
<name>A0A8X6TP96_NEPPI</name>